<dbReference type="EMBL" id="GBXM01018817">
    <property type="protein sequence ID" value="JAH89760.1"/>
    <property type="molecule type" value="Transcribed_RNA"/>
</dbReference>
<reference evidence="2" key="1">
    <citation type="submission" date="2014-11" db="EMBL/GenBank/DDBJ databases">
        <authorList>
            <person name="Amaro Gonzalez C."/>
        </authorList>
    </citation>
    <scope>NUCLEOTIDE SEQUENCE</scope>
</reference>
<name>A0A0E9WJN5_ANGAN</name>
<feature type="region of interest" description="Disordered" evidence="1">
    <location>
        <begin position="1"/>
        <end position="35"/>
    </location>
</feature>
<reference evidence="2" key="2">
    <citation type="journal article" date="2015" name="Fish Shellfish Immunol.">
        <title>Early steps in the European eel (Anguilla anguilla)-Vibrio vulnificus interaction in the gills: Role of the RtxA13 toxin.</title>
        <authorList>
            <person name="Callol A."/>
            <person name="Pajuelo D."/>
            <person name="Ebbesson L."/>
            <person name="Teles M."/>
            <person name="MacKenzie S."/>
            <person name="Amaro C."/>
        </authorList>
    </citation>
    <scope>NUCLEOTIDE SEQUENCE</scope>
</reference>
<dbReference type="AlphaFoldDB" id="A0A0E9WJN5"/>
<protein>
    <submittedName>
        <fullName evidence="2">Uncharacterized protein</fullName>
    </submittedName>
</protein>
<evidence type="ECO:0000313" key="2">
    <source>
        <dbReference type="EMBL" id="JAH89760.1"/>
    </source>
</evidence>
<evidence type="ECO:0000256" key="1">
    <source>
        <dbReference type="SAM" id="MobiDB-lite"/>
    </source>
</evidence>
<accession>A0A0E9WJN5</accession>
<proteinExistence type="predicted"/>
<organism evidence="2">
    <name type="scientific">Anguilla anguilla</name>
    <name type="common">European freshwater eel</name>
    <name type="synonym">Muraena anguilla</name>
    <dbReference type="NCBI Taxonomy" id="7936"/>
    <lineage>
        <taxon>Eukaryota</taxon>
        <taxon>Metazoa</taxon>
        <taxon>Chordata</taxon>
        <taxon>Craniata</taxon>
        <taxon>Vertebrata</taxon>
        <taxon>Euteleostomi</taxon>
        <taxon>Actinopterygii</taxon>
        <taxon>Neopterygii</taxon>
        <taxon>Teleostei</taxon>
        <taxon>Anguilliformes</taxon>
        <taxon>Anguillidae</taxon>
        <taxon>Anguilla</taxon>
    </lineage>
</organism>
<sequence>MSRTSHGLVNEGEKVLPPQASPAKPTDSVVQTQAGPHGLSCSLLPILDAAVTYNPDSVLLFRSPLGNERGQQTSSP</sequence>